<feature type="signal peptide" evidence="1">
    <location>
        <begin position="1"/>
        <end position="24"/>
    </location>
</feature>
<name>A0A4D4JA14_9PSEU</name>
<gene>
    <name evidence="2" type="ORF">GTS_51440</name>
</gene>
<dbReference type="AlphaFoldDB" id="A0A4D4JA14"/>
<dbReference type="SUPFAM" id="SSF53850">
    <property type="entry name" value="Periplasmic binding protein-like II"/>
    <property type="match status" value="1"/>
</dbReference>
<keyword evidence="3" id="KW-1185">Reference proteome</keyword>
<dbReference type="InterPro" id="IPR011852">
    <property type="entry name" value="TRAP_TAXI"/>
</dbReference>
<dbReference type="Proteomes" id="UP000298860">
    <property type="component" value="Unassembled WGS sequence"/>
</dbReference>
<dbReference type="Pfam" id="PF16868">
    <property type="entry name" value="NMT1_3"/>
    <property type="match status" value="1"/>
</dbReference>
<proteinExistence type="predicted"/>
<accession>A0A4D4JA14</accession>
<reference evidence="3" key="1">
    <citation type="submission" date="2019-04" db="EMBL/GenBank/DDBJ databases">
        <title>Draft genome sequence of Pseudonocardiaceae bacterium SL3-2-4.</title>
        <authorList>
            <person name="Ningsih F."/>
            <person name="Yokota A."/>
            <person name="Sakai Y."/>
            <person name="Nanatani K."/>
            <person name="Yabe S."/>
            <person name="Oetari A."/>
            <person name="Sjamsuridzal W."/>
        </authorList>
    </citation>
    <scope>NUCLEOTIDE SEQUENCE [LARGE SCALE GENOMIC DNA]</scope>
    <source>
        <strain evidence="3">SL3-2-4</strain>
    </source>
</reference>
<dbReference type="PANTHER" id="PTHR42941:SF1">
    <property type="entry name" value="SLL1037 PROTEIN"/>
    <property type="match status" value="1"/>
</dbReference>
<keyword evidence="1" id="KW-0732">Signal</keyword>
<comment type="caution">
    <text evidence="2">The sequence shown here is derived from an EMBL/GenBank/DDBJ whole genome shotgun (WGS) entry which is preliminary data.</text>
</comment>
<evidence type="ECO:0000313" key="2">
    <source>
        <dbReference type="EMBL" id="GDY33511.1"/>
    </source>
</evidence>
<dbReference type="PANTHER" id="PTHR42941">
    <property type="entry name" value="SLL1037 PROTEIN"/>
    <property type="match status" value="1"/>
</dbReference>
<dbReference type="RefSeq" id="WP_225978751.1">
    <property type="nucleotide sequence ID" value="NZ_BJFL01000045.1"/>
</dbReference>
<evidence type="ECO:0000256" key="1">
    <source>
        <dbReference type="SAM" id="SignalP"/>
    </source>
</evidence>
<organism evidence="2 3">
    <name type="scientific">Gandjariella thermophila</name>
    <dbReference type="NCBI Taxonomy" id="1931992"/>
    <lineage>
        <taxon>Bacteria</taxon>
        <taxon>Bacillati</taxon>
        <taxon>Actinomycetota</taxon>
        <taxon>Actinomycetes</taxon>
        <taxon>Pseudonocardiales</taxon>
        <taxon>Pseudonocardiaceae</taxon>
        <taxon>Gandjariella</taxon>
    </lineage>
</organism>
<dbReference type="Gene3D" id="3.40.190.10">
    <property type="entry name" value="Periplasmic binding protein-like II"/>
    <property type="match status" value="2"/>
</dbReference>
<protein>
    <submittedName>
        <fullName evidence="2">C4-dicarboxylate ABC transporter substrate-binding protein</fullName>
    </submittedName>
</protein>
<evidence type="ECO:0000313" key="3">
    <source>
        <dbReference type="Proteomes" id="UP000298860"/>
    </source>
</evidence>
<dbReference type="NCBIfam" id="TIGR02122">
    <property type="entry name" value="TRAP_TAXI"/>
    <property type="match status" value="1"/>
</dbReference>
<feature type="chain" id="PRO_5020450987" evidence="1">
    <location>
        <begin position="25"/>
        <end position="309"/>
    </location>
</feature>
<sequence length="309" mass="31804">MFPRPLRRRALLLGAASVAVPGCAVSPPPAPPELTIATGPPGAVFREIGAALAGALAVNLPRTRVMTRPSAATVENLRLLAAGSVQLGLASLDAALDPAAPSRGLSAVGRLYDSFLHLVVLADSPVRSLADLAGRTVSLGAVGSGTEFTAPRMLRLRGVPVRDVRMTQADGADALAARRIDALFSLTGIPTPAITGLAARMPIRLVPLGAEAGALAETYPGPYAPATVPATTYPGVPPSETVAVPNLLLARDDLPADVVEVVTRTVFTEAGRIAAGHPEAQRINVRTGIATGPVPLHPGAARWFRTNKR</sequence>
<dbReference type="EMBL" id="BJFL01000045">
    <property type="protein sequence ID" value="GDY33511.1"/>
    <property type="molecule type" value="Genomic_DNA"/>
</dbReference>